<gene>
    <name evidence="2" type="ORF">DXC51_12970</name>
</gene>
<dbReference type="InterPro" id="IPR000182">
    <property type="entry name" value="GNAT_dom"/>
</dbReference>
<evidence type="ECO:0000313" key="3">
    <source>
        <dbReference type="Proteomes" id="UP000260812"/>
    </source>
</evidence>
<evidence type="ECO:0000259" key="1">
    <source>
        <dbReference type="PROSITE" id="PS51186"/>
    </source>
</evidence>
<protein>
    <submittedName>
        <fullName evidence="2">GNAT family N-acetyltransferase</fullName>
    </submittedName>
</protein>
<dbReference type="Gene3D" id="3.40.630.30">
    <property type="match status" value="1"/>
</dbReference>
<dbReference type="CDD" id="cd04301">
    <property type="entry name" value="NAT_SF"/>
    <property type="match status" value="1"/>
</dbReference>
<dbReference type="RefSeq" id="WP_021635335.1">
    <property type="nucleotide sequence ID" value="NZ_CANNOQ010000052.1"/>
</dbReference>
<accession>A0A3E3I3P6</accession>
<evidence type="ECO:0000313" key="2">
    <source>
        <dbReference type="EMBL" id="RGE59716.1"/>
    </source>
</evidence>
<dbReference type="PROSITE" id="PS51186">
    <property type="entry name" value="GNAT"/>
    <property type="match status" value="1"/>
</dbReference>
<comment type="caution">
    <text evidence="2">The sequence shown here is derived from an EMBL/GenBank/DDBJ whole genome shotgun (WGS) entry which is preliminary data.</text>
</comment>
<keyword evidence="3" id="KW-1185">Reference proteome</keyword>
<sequence>MDIEIRKLTPDLAEDYAHFFDVTPHDINEDEAKCYCVTWRSDASYANEGHWFPTREDRRAHAIHFIKTGSLQGYLAYCGDEIVGWCNANGDCQYCLDYLRSSWPIEEYREDVRVKSIFCFVITPRLQRQGIATQLVERVCMDAAGEGYDFVEAYVNSNFIDTCQDFRGPVTMYEKCGFVRFAERDGKTVMRKALRQQL</sequence>
<dbReference type="InterPro" id="IPR016181">
    <property type="entry name" value="Acyl_CoA_acyltransferase"/>
</dbReference>
<dbReference type="GO" id="GO:0016747">
    <property type="term" value="F:acyltransferase activity, transferring groups other than amino-acyl groups"/>
    <property type="evidence" value="ECO:0007669"/>
    <property type="project" value="InterPro"/>
</dbReference>
<dbReference type="Pfam" id="PF00583">
    <property type="entry name" value="Acetyltransf_1"/>
    <property type="match status" value="1"/>
</dbReference>
<dbReference type="SUPFAM" id="SSF55729">
    <property type="entry name" value="Acyl-CoA N-acyltransferases (Nat)"/>
    <property type="match status" value="1"/>
</dbReference>
<name>A0A3E3I3P6_9FIRM</name>
<dbReference type="Proteomes" id="UP000260812">
    <property type="component" value="Unassembled WGS sequence"/>
</dbReference>
<dbReference type="GeneID" id="97987759"/>
<reference evidence="2" key="1">
    <citation type="submission" date="2018-08" db="EMBL/GenBank/DDBJ databases">
        <title>A genome reference for cultivated species of the human gut microbiota.</title>
        <authorList>
            <person name="Zou Y."/>
            <person name="Xue W."/>
            <person name="Luo G."/>
        </authorList>
    </citation>
    <scope>NUCLEOTIDE SEQUENCE [LARGE SCALE GENOMIC DNA]</scope>
    <source>
        <strain evidence="2">TF05-5AC</strain>
    </source>
</reference>
<feature type="domain" description="N-acetyltransferase" evidence="1">
    <location>
        <begin position="3"/>
        <end position="195"/>
    </location>
</feature>
<dbReference type="AlphaFoldDB" id="A0A3E3I3P6"/>
<organism evidence="2 3">
    <name type="scientific">Eisenbergiella massiliensis</name>
    <dbReference type="NCBI Taxonomy" id="1720294"/>
    <lineage>
        <taxon>Bacteria</taxon>
        <taxon>Bacillati</taxon>
        <taxon>Bacillota</taxon>
        <taxon>Clostridia</taxon>
        <taxon>Lachnospirales</taxon>
        <taxon>Lachnospiraceae</taxon>
        <taxon>Eisenbergiella</taxon>
    </lineage>
</organism>
<proteinExistence type="predicted"/>
<keyword evidence="2" id="KW-0808">Transferase</keyword>
<dbReference type="EMBL" id="QVLV01000008">
    <property type="protein sequence ID" value="RGE59716.1"/>
    <property type="molecule type" value="Genomic_DNA"/>
</dbReference>